<evidence type="ECO:0000256" key="1">
    <source>
        <dbReference type="ARBA" id="ARBA00004442"/>
    </source>
</evidence>
<keyword evidence="4" id="KW-0472">Membrane</keyword>
<gene>
    <name evidence="8" type="ORF">D2V05_13710</name>
    <name evidence="9" type="ORF">FQ017_13580</name>
</gene>
<dbReference type="InterPro" id="IPR011990">
    <property type="entry name" value="TPR-like_helical_dom_sf"/>
</dbReference>
<dbReference type="InterPro" id="IPR012944">
    <property type="entry name" value="SusD_RagB_dom"/>
</dbReference>
<dbReference type="RefSeq" id="WP_119648195.1">
    <property type="nucleotide sequence ID" value="NZ_QXFI01000031.1"/>
</dbReference>
<dbReference type="Gene3D" id="1.25.40.390">
    <property type="match status" value="1"/>
</dbReference>
<accession>A0A3A1NIW5</accession>
<protein>
    <submittedName>
        <fullName evidence="8">RagB/SusD family nutrient uptake outer membrane protein</fullName>
    </submittedName>
</protein>
<evidence type="ECO:0000256" key="2">
    <source>
        <dbReference type="ARBA" id="ARBA00006275"/>
    </source>
</evidence>
<sequence>MKNVKLILLGLLISTMFGCDPELESINYDEINPAIFPASEADVEALVVAAYYPLRGSWWNGIHTTSERGIMFVNDATTEILQGNFGVQQLATLSSYIPTSEGVTRFYDDFYNRISSNTLSIDRLENSTVNENIKKRGIAELKCARAFLSYELFDMFGPIVVAPLEVLQNPLIETPLARLSHDEMVSFIEKDLLDAAADLPSPSEAAYGRFSQGFARMLLIRLYLHEKRWADVEAQANAIMAMNYYELTDDYVDMFSTESQADNKEVMFAVPADYAGTSENQWQMMVLPSNYPVRGGWATIQSSWMFYDSFEPNDVRKTNLIAEYTGTDGVTYNRSNPGNVMQMGPLPLKIAEDADRNTALTTVDIILYRYADVILSKAEAIANKNNAPNQEAIDLVNVIRERASLDPILLADFATIDAFNEMILVERSHEYWCENGQYRSDLIRHGKFVEHSIELNGAASQAAPYKELYPFSLQRISEGKGAFLQNPGYN</sequence>
<organism evidence="8 10">
    <name type="scientific">Flagellimonas pelagia</name>
    <dbReference type="NCBI Taxonomy" id="2306998"/>
    <lineage>
        <taxon>Bacteria</taxon>
        <taxon>Pseudomonadati</taxon>
        <taxon>Bacteroidota</taxon>
        <taxon>Flavobacteriia</taxon>
        <taxon>Flavobacteriales</taxon>
        <taxon>Flavobacteriaceae</taxon>
        <taxon>Flagellimonas</taxon>
    </lineage>
</organism>
<dbReference type="SUPFAM" id="SSF48452">
    <property type="entry name" value="TPR-like"/>
    <property type="match status" value="1"/>
</dbReference>
<reference evidence="8 10" key="1">
    <citation type="submission" date="2018-08" db="EMBL/GenBank/DDBJ databases">
        <title>Proposal of Muricauda 72 sp.nov. and Muricauda NH166 sp.nov., isolated from seawater.</title>
        <authorList>
            <person name="Cheng H."/>
            <person name="Wu Y.-H."/>
            <person name="Guo L.-L."/>
            <person name="Xu X.-W."/>
        </authorList>
    </citation>
    <scope>NUCLEOTIDE SEQUENCE [LARGE SCALE GENOMIC DNA]</scope>
    <source>
        <strain evidence="8 10">72</strain>
    </source>
</reference>
<dbReference type="AlphaFoldDB" id="A0A3A1NIW5"/>
<dbReference type="PROSITE" id="PS51257">
    <property type="entry name" value="PROKAR_LIPOPROTEIN"/>
    <property type="match status" value="1"/>
</dbReference>
<evidence type="ECO:0000256" key="4">
    <source>
        <dbReference type="ARBA" id="ARBA00023136"/>
    </source>
</evidence>
<evidence type="ECO:0000313" key="9">
    <source>
        <dbReference type="EMBL" id="TXJ92809.1"/>
    </source>
</evidence>
<comment type="subcellular location">
    <subcellularLocation>
        <location evidence="1">Cell outer membrane</location>
    </subcellularLocation>
</comment>
<evidence type="ECO:0000313" key="11">
    <source>
        <dbReference type="Proteomes" id="UP000321621"/>
    </source>
</evidence>
<evidence type="ECO:0000256" key="5">
    <source>
        <dbReference type="ARBA" id="ARBA00023237"/>
    </source>
</evidence>
<dbReference type="OrthoDB" id="5694214at2"/>
<keyword evidence="5" id="KW-0998">Cell outer membrane</keyword>
<name>A0A3A1NIW5_9FLAO</name>
<feature type="domain" description="RagB/SusD" evidence="6">
    <location>
        <begin position="317"/>
        <end position="479"/>
    </location>
</feature>
<keyword evidence="3" id="KW-0732">Signal</keyword>
<proteinExistence type="inferred from homology"/>
<evidence type="ECO:0000259" key="7">
    <source>
        <dbReference type="Pfam" id="PF14322"/>
    </source>
</evidence>
<reference evidence="9 11" key="2">
    <citation type="submission" date="2019-07" db="EMBL/GenBank/DDBJ databases">
        <title>Draft genome of two Muricauda strains isolated from deep sea.</title>
        <authorList>
            <person name="Sun C."/>
        </authorList>
    </citation>
    <scope>NUCLEOTIDE SEQUENCE [LARGE SCALE GENOMIC DNA]</scope>
    <source>
        <strain evidence="9 11">72</strain>
    </source>
</reference>
<dbReference type="EMBL" id="VNWK01000031">
    <property type="protein sequence ID" value="TXJ92809.1"/>
    <property type="molecule type" value="Genomic_DNA"/>
</dbReference>
<evidence type="ECO:0000313" key="10">
    <source>
        <dbReference type="Proteomes" id="UP000266691"/>
    </source>
</evidence>
<dbReference type="Proteomes" id="UP000321621">
    <property type="component" value="Unassembled WGS sequence"/>
</dbReference>
<feature type="domain" description="SusD-like N-terminal" evidence="7">
    <location>
        <begin position="87"/>
        <end position="224"/>
    </location>
</feature>
<evidence type="ECO:0000313" key="8">
    <source>
        <dbReference type="EMBL" id="RIV43468.1"/>
    </source>
</evidence>
<dbReference type="Pfam" id="PF14322">
    <property type="entry name" value="SusD-like_3"/>
    <property type="match status" value="1"/>
</dbReference>
<keyword evidence="11" id="KW-1185">Reference proteome</keyword>
<dbReference type="GO" id="GO:0009279">
    <property type="term" value="C:cell outer membrane"/>
    <property type="evidence" value="ECO:0007669"/>
    <property type="project" value="UniProtKB-SubCell"/>
</dbReference>
<comment type="caution">
    <text evidence="8">The sequence shown here is derived from an EMBL/GenBank/DDBJ whole genome shotgun (WGS) entry which is preliminary data.</text>
</comment>
<dbReference type="InterPro" id="IPR033985">
    <property type="entry name" value="SusD-like_N"/>
</dbReference>
<evidence type="ECO:0000259" key="6">
    <source>
        <dbReference type="Pfam" id="PF07980"/>
    </source>
</evidence>
<dbReference type="Pfam" id="PF07980">
    <property type="entry name" value="SusD_RagB"/>
    <property type="match status" value="1"/>
</dbReference>
<evidence type="ECO:0000256" key="3">
    <source>
        <dbReference type="ARBA" id="ARBA00022729"/>
    </source>
</evidence>
<comment type="similarity">
    <text evidence="2">Belongs to the SusD family.</text>
</comment>
<dbReference type="Proteomes" id="UP000266691">
    <property type="component" value="Unassembled WGS sequence"/>
</dbReference>
<dbReference type="EMBL" id="QXFI01000031">
    <property type="protein sequence ID" value="RIV43468.1"/>
    <property type="molecule type" value="Genomic_DNA"/>
</dbReference>